<dbReference type="GO" id="GO:0020037">
    <property type="term" value="F:heme binding"/>
    <property type="evidence" value="ECO:0007669"/>
    <property type="project" value="InterPro"/>
</dbReference>
<evidence type="ECO:0000256" key="3">
    <source>
        <dbReference type="ARBA" id="ARBA00023002"/>
    </source>
</evidence>
<organism evidence="7 8">
    <name type="scientific">Pseudomonas aeruginosa</name>
    <dbReference type="NCBI Taxonomy" id="287"/>
    <lineage>
        <taxon>Bacteria</taxon>
        <taxon>Pseudomonadati</taxon>
        <taxon>Pseudomonadota</taxon>
        <taxon>Gammaproteobacteria</taxon>
        <taxon>Pseudomonadales</taxon>
        <taxon>Pseudomonadaceae</taxon>
        <taxon>Pseudomonas</taxon>
    </lineage>
</organism>
<keyword evidence="2" id="KW-0479">Metal-binding</keyword>
<dbReference type="PANTHER" id="PTHR11493">
    <property type="entry name" value="SULFITE REDUCTASE [NADPH] SUBUNIT BETA-RELATED"/>
    <property type="match status" value="1"/>
</dbReference>
<dbReference type="GO" id="GO:0016002">
    <property type="term" value="F:sulfite reductase activity"/>
    <property type="evidence" value="ECO:0007669"/>
    <property type="project" value="TreeGrafter"/>
</dbReference>
<name>A0A3M5E0E3_PSEAI</name>
<dbReference type="SUPFAM" id="SSF56014">
    <property type="entry name" value="Nitrite and sulphite reductase 4Fe-4S domain-like"/>
    <property type="match status" value="1"/>
</dbReference>
<evidence type="ECO:0000256" key="2">
    <source>
        <dbReference type="ARBA" id="ARBA00022723"/>
    </source>
</evidence>
<proteinExistence type="predicted"/>
<evidence type="ECO:0000256" key="5">
    <source>
        <dbReference type="ARBA" id="ARBA00023014"/>
    </source>
</evidence>
<evidence type="ECO:0000313" key="8">
    <source>
        <dbReference type="Proteomes" id="UP000270834"/>
    </source>
</evidence>
<dbReference type="Proteomes" id="UP000270834">
    <property type="component" value="Unassembled WGS sequence"/>
</dbReference>
<dbReference type="Gene3D" id="3.30.413.10">
    <property type="entry name" value="Sulfite Reductase Hemoprotein, domain 1"/>
    <property type="match status" value="1"/>
</dbReference>
<evidence type="ECO:0000313" key="7">
    <source>
        <dbReference type="EMBL" id="RMS55033.1"/>
    </source>
</evidence>
<dbReference type="InterPro" id="IPR045169">
    <property type="entry name" value="NO2/SO3_Rdtase_4Fe4S_prot"/>
</dbReference>
<dbReference type="EMBL" id="RBSQ01000614">
    <property type="protein sequence ID" value="RMS55033.1"/>
    <property type="molecule type" value="Genomic_DNA"/>
</dbReference>
<dbReference type="GO" id="GO:0050311">
    <property type="term" value="F:sulfite reductase (ferredoxin) activity"/>
    <property type="evidence" value="ECO:0007669"/>
    <property type="project" value="TreeGrafter"/>
</dbReference>
<keyword evidence="1" id="KW-0004">4Fe-4S</keyword>
<dbReference type="InterPro" id="IPR006067">
    <property type="entry name" value="NO2/SO3_Rdtase_4Fe4S_dom"/>
</dbReference>
<comment type="caution">
    <text evidence="7">The sequence shown here is derived from an EMBL/GenBank/DDBJ whole genome shotgun (WGS) entry which is preliminary data.</text>
</comment>
<sequence length="97" mass="10512">MNACGHHHIGNIGILGVDKNGSEWYQVTLGGAQGKDSALGKVIGPSFSAAEVPAVIERIVETFTDLRVGPERFIDTFNRVGLEPFKARVYARMEEPA</sequence>
<dbReference type="GO" id="GO:0046872">
    <property type="term" value="F:metal ion binding"/>
    <property type="evidence" value="ECO:0007669"/>
    <property type="project" value="UniProtKB-KW"/>
</dbReference>
<feature type="domain" description="Nitrite/sulphite reductase 4Fe-4S" evidence="6">
    <location>
        <begin position="2"/>
        <end position="95"/>
    </location>
</feature>
<reference evidence="7 8" key="1">
    <citation type="submission" date="2018-08" db="EMBL/GenBank/DDBJ databases">
        <title>Recombination of ecologically and evolutionarily significant loci maintains genetic cohesion in the Pseudomonas syringae species complex.</title>
        <authorList>
            <person name="Dillon M."/>
            <person name="Thakur S."/>
            <person name="Almeida R.N.D."/>
            <person name="Weir B.S."/>
            <person name="Guttman D.S."/>
        </authorList>
    </citation>
    <scope>NUCLEOTIDE SEQUENCE [LARGE SCALE GENOMIC DNA]</scope>
    <source>
        <strain evidence="7 8">ICMP 7846</strain>
    </source>
</reference>
<dbReference type="AlphaFoldDB" id="A0A3M5E0E3"/>
<dbReference type="PANTHER" id="PTHR11493:SF47">
    <property type="entry name" value="SULFITE REDUCTASE [NADPH] SUBUNIT BETA"/>
    <property type="match status" value="1"/>
</dbReference>
<keyword evidence="5" id="KW-0411">Iron-sulfur</keyword>
<evidence type="ECO:0000256" key="4">
    <source>
        <dbReference type="ARBA" id="ARBA00023004"/>
    </source>
</evidence>
<keyword evidence="4" id="KW-0408">Iron</keyword>
<evidence type="ECO:0000259" key="6">
    <source>
        <dbReference type="Pfam" id="PF01077"/>
    </source>
</evidence>
<keyword evidence="3" id="KW-0560">Oxidoreductase</keyword>
<dbReference type="Pfam" id="PF01077">
    <property type="entry name" value="NIR_SIR"/>
    <property type="match status" value="1"/>
</dbReference>
<evidence type="ECO:0000256" key="1">
    <source>
        <dbReference type="ARBA" id="ARBA00022485"/>
    </source>
</evidence>
<dbReference type="GO" id="GO:0009337">
    <property type="term" value="C:sulfite reductase complex (NADPH)"/>
    <property type="evidence" value="ECO:0007669"/>
    <property type="project" value="TreeGrafter"/>
</dbReference>
<gene>
    <name evidence="7" type="ORF">ALP65_01303</name>
</gene>
<dbReference type="GO" id="GO:0000103">
    <property type="term" value="P:sulfate assimilation"/>
    <property type="evidence" value="ECO:0007669"/>
    <property type="project" value="TreeGrafter"/>
</dbReference>
<accession>A0A3M5E0E3</accession>
<dbReference type="InterPro" id="IPR045854">
    <property type="entry name" value="NO2/SO3_Rdtase_4Fe4S_sf"/>
</dbReference>
<dbReference type="GO" id="GO:0051539">
    <property type="term" value="F:4 iron, 4 sulfur cluster binding"/>
    <property type="evidence" value="ECO:0007669"/>
    <property type="project" value="UniProtKB-KW"/>
</dbReference>
<protein>
    <recommendedName>
        <fullName evidence="6">Nitrite/sulphite reductase 4Fe-4S domain-containing protein</fullName>
    </recommendedName>
</protein>